<evidence type="ECO:0000313" key="2">
    <source>
        <dbReference type="Proteomes" id="UP000777173"/>
    </source>
</evidence>
<gene>
    <name evidence="1" type="ORF">KSU80_12450</name>
</gene>
<reference evidence="1" key="1">
    <citation type="submission" date="2021-06" db="EMBL/GenBank/DDBJ databases">
        <title>Collection of gut derived symbiotic bacterial strains cultured from healthy donors.</title>
        <authorList>
            <person name="Lin H."/>
            <person name="Littmann E."/>
            <person name="Pamer E.G."/>
        </authorList>
    </citation>
    <scope>NUCLEOTIDE SEQUENCE</scope>
    <source>
        <strain evidence="1">MSK.5.10</strain>
    </source>
</reference>
<dbReference type="EMBL" id="JAHOAX010000010">
    <property type="protein sequence ID" value="MBV3123985.1"/>
    <property type="molecule type" value="Genomic_DNA"/>
</dbReference>
<accession>A0AB35C697</accession>
<organism evidence="1 2">
    <name type="scientific">Phocaeicola dorei</name>
    <dbReference type="NCBI Taxonomy" id="357276"/>
    <lineage>
        <taxon>Bacteria</taxon>
        <taxon>Pseudomonadati</taxon>
        <taxon>Bacteroidota</taxon>
        <taxon>Bacteroidia</taxon>
        <taxon>Bacteroidales</taxon>
        <taxon>Bacteroidaceae</taxon>
        <taxon>Phocaeicola</taxon>
    </lineage>
</organism>
<evidence type="ECO:0000313" key="1">
    <source>
        <dbReference type="EMBL" id="MBV3123985.1"/>
    </source>
</evidence>
<proteinExistence type="predicted"/>
<name>A0AB35C697_9BACT</name>
<comment type="caution">
    <text evidence="1">The sequence shown here is derived from an EMBL/GenBank/DDBJ whole genome shotgun (WGS) entry which is preliminary data.</text>
</comment>
<dbReference type="Proteomes" id="UP000777173">
    <property type="component" value="Unassembled WGS sequence"/>
</dbReference>
<sequence length="89" mass="10077">MSLIIRVITIRNSRKEFPKKTQGTVHISPGYRKIHTGNSHIAFQRVMGQISRYIPLSELQHILIISLTFPFHSPSSRSASRDSGGLTYL</sequence>
<protein>
    <submittedName>
        <fullName evidence="1">Uncharacterized protein</fullName>
    </submittedName>
</protein>
<dbReference type="AlphaFoldDB" id="A0AB35C697"/>